<sequence>MLAKWWWGCGFRALRRGLLHPHAPDVPSSHELLSLRNALNLNNLPLYVTSFLQRYGIAATTSTDTTPPPHHHFAGTRQFDKRYPYLVRIH</sequence>
<dbReference type="Proteomes" id="UP000051922">
    <property type="component" value="Unassembled WGS sequence"/>
</dbReference>
<evidence type="ECO:0000313" key="2">
    <source>
        <dbReference type="Proteomes" id="UP000051922"/>
    </source>
</evidence>
<organism evidence="1 2">
    <name type="scientific">Lacticaseibacillus pantheris DSM 15945 = JCM 12539 = NBRC 106106</name>
    <dbReference type="NCBI Taxonomy" id="1423783"/>
    <lineage>
        <taxon>Bacteria</taxon>
        <taxon>Bacillati</taxon>
        <taxon>Bacillota</taxon>
        <taxon>Bacilli</taxon>
        <taxon>Lactobacillales</taxon>
        <taxon>Lactobacillaceae</taxon>
        <taxon>Lacticaseibacillus</taxon>
    </lineage>
</organism>
<gene>
    <name evidence="1" type="ORF">FC50_GL000047</name>
</gene>
<protein>
    <submittedName>
        <fullName evidence="1">Uncharacterized protein</fullName>
    </submittedName>
</protein>
<reference evidence="1 2" key="1">
    <citation type="journal article" date="2015" name="Genome Announc.">
        <title>Expanding the biotechnology potential of lactobacilli through comparative genomics of 213 strains and associated genera.</title>
        <authorList>
            <person name="Sun Z."/>
            <person name="Harris H.M."/>
            <person name="McCann A."/>
            <person name="Guo C."/>
            <person name="Argimon S."/>
            <person name="Zhang W."/>
            <person name="Yang X."/>
            <person name="Jeffery I.B."/>
            <person name="Cooney J.C."/>
            <person name="Kagawa T.F."/>
            <person name="Liu W."/>
            <person name="Song Y."/>
            <person name="Salvetti E."/>
            <person name="Wrobel A."/>
            <person name="Rasinkangas P."/>
            <person name="Parkhill J."/>
            <person name="Rea M.C."/>
            <person name="O'Sullivan O."/>
            <person name="Ritari J."/>
            <person name="Douillard F.P."/>
            <person name="Paul Ross R."/>
            <person name="Yang R."/>
            <person name="Briner A.E."/>
            <person name="Felis G.E."/>
            <person name="de Vos W.M."/>
            <person name="Barrangou R."/>
            <person name="Klaenhammer T.R."/>
            <person name="Caufield P.W."/>
            <person name="Cui Y."/>
            <person name="Zhang H."/>
            <person name="O'Toole P.W."/>
        </authorList>
    </citation>
    <scope>NUCLEOTIDE SEQUENCE [LARGE SCALE GENOMIC DNA]</scope>
    <source>
        <strain evidence="1 2">DSM 15945</strain>
    </source>
</reference>
<comment type="caution">
    <text evidence="1">The sequence shown here is derived from an EMBL/GenBank/DDBJ whole genome shotgun (WGS) entry which is preliminary data.</text>
</comment>
<dbReference type="STRING" id="1423783.FC50_GL000047"/>
<dbReference type="AlphaFoldDB" id="A0A0R1U6U7"/>
<dbReference type="EMBL" id="AZFJ01000032">
    <property type="protein sequence ID" value="KRL87075.1"/>
    <property type="molecule type" value="Genomic_DNA"/>
</dbReference>
<evidence type="ECO:0000313" key="1">
    <source>
        <dbReference type="EMBL" id="KRL87075.1"/>
    </source>
</evidence>
<proteinExistence type="predicted"/>
<accession>A0A0R1U6U7</accession>
<dbReference type="PATRIC" id="fig|1423783.4.peg.53"/>
<name>A0A0R1U6U7_9LACO</name>
<keyword evidence="2" id="KW-1185">Reference proteome</keyword>